<dbReference type="EMBL" id="AE017125">
    <property type="protein sequence ID" value="AAP77933.1"/>
    <property type="molecule type" value="Genomic_DNA"/>
</dbReference>
<proteinExistence type="predicted"/>
<gene>
    <name evidence="1" type="ordered locus">HH_1336</name>
</gene>
<name>Q7VGI5_HELHP</name>
<protein>
    <submittedName>
        <fullName evidence="1">Uncharacterized protein</fullName>
    </submittedName>
</protein>
<dbReference type="AlphaFoldDB" id="Q7VGI5"/>
<dbReference type="KEGG" id="hhe:HH_1336"/>
<dbReference type="HOGENOM" id="CLU_096765_1_0_7"/>
<dbReference type="RefSeq" id="WP_011116176.1">
    <property type="nucleotide sequence ID" value="NC_004917.1"/>
</dbReference>
<reference evidence="1 2" key="1">
    <citation type="journal article" date="2003" name="Proc. Natl. Acad. Sci. U.S.A.">
        <title>The complete genome sequence of the carcinogenic bacterium Helicobacter hepaticus.</title>
        <authorList>
            <person name="Suerbaum S."/>
            <person name="Josenhans C."/>
            <person name="Sterzenbach T."/>
            <person name="Drescher B."/>
            <person name="Brandt P."/>
            <person name="Bell M."/>
            <person name="Droege M."/>
            <person name="Fartmann B."/>
            <person name="Fischer H.-P."/>
            <person name="Ge Z."/>
            <person name="Hoerster A."/>
            <person name="Holland R."/>
            <person name="Klein K."/>
            <person name="Koenig J."/>
            <person name="Macko L."/>
            <person name="Mendz G.L."/>
            <person name="Nyakatura G."/>
            <person name="Schauer D.B."/>
            <person name="Shen Z."/>
            <person name="Weber J."/>
            <person name="Frosch M."/>
            <person name="Fox J.G."/>
        </authorList>
    </citation>
    <scope>NUCLEOTIDE SEQUENCE [LARGE SCALE GENOMIC DNA]</scope>
    <source>
        <strain evidence="2">ATCC 51449 / 3B1</strain>
    </source>
</reference>
<evidence type="ECO:0000313" key="2">
    <source>
        <dbReference type="Proteomes" id="UP000002495"/>
    </source>
</evidence>
<organism evidence="1 2">
    <name type="scientific">Helicobacter hepaticus (strain ATCC 51449 / 3B1)</name>
    <dbReference type="NCBI Taxonomy" id="235279"/>
    <lineage>
        <taxon>Bacteria</taxon>
        <taxon>Pseudomonadati</taxon>
        <taxon>Campylobacterota</taxon>
        <taxon>Epsilonproteobacteria</taxon>
        <taxon>Campylobacterales</taxon>
        <taxon>Helicobacteraceae</taxon>
        <taxon>Helicobacter</taxon>
    </lineage>
</organism>
<dbReference type="STRING" id="235279.HH_1336"/>
<accession>Q7VGI5</accession>
<dbReference type="OrthoDB" id="5329898at2"/>
<sequence>MIQKLQKLSHLLKNSQQTPATYNASLPILIRVIQKLKGDMYLLQIGAQQMQTKSHKALIVGERYWGEMGRSSLGHITLHNLILQPKILDFFQNAPLKLSLQDLQTLGEQSDIFEGFKEFIAHKLTQASSKEEFLFLSNILLGLKSGVLSLVIGEKDEILQIKKYASNKVRFSAIMPLLGIISGDIGIYKSGNTLDIKVLYETTKAVLENNLNILKGFKVSKISIDTNLSALYEFKESLLDVRG</sequence>
<keyword evidence="2" id="KW-1185">Reference proteome</keyword>
<dbReference type="Proteomes" id="UP000002495">
    <property type="component" value="Chromosome"/>
</dbReference>
<evidence type="ECO:0000313" key="1">
    <source>
        <dbReference type="EMBL" id="AAP77933.1"/>
    </source>
</evidence>